<evidence type="ECO:0008006" key="5">
    <source>
        <dbReference type="Google" id="ProtNLM"/>
    </source>
</evidence>
<evidence type="ECO:0000313" key="3">
    <source>
        <dbReference type="EMBL" id="SHN85624.1"/>
    </source>
</evidence>
<proteinExistence type="predicted"/>
<evidence type="ECO:0000313" key="4">
    <source>
        <dbReference type="Proteomes" id="UP000184096"/>
    </source>
</evidence>
<dbReference type="PROSITE" id="PS51257">
    <property type="entry name" value="PROKAR_LIPOPROTEIN"/>
    <property type="match status" value="1"/>
</dbReference>
<feature type="chain" id="PRO_5013337305" description="Lipoprotein" evidence="2">
    <location>
        <begin position="20"/>
        <end position="180"/>
    </location>
</feature>
<evidence type="ECO:0000256" key="1">
    <source>
        <dbReference type="SAM" id="MobiDB-lite"/>
    </source>
</evidence>
<dbReference type="OrthoDB" id="427567at2"/>
<organism evidence="3 4">
    <name type="scientific">Bradyrhizobium erythrophlei</name>
    <dbReference type="NCBI Taxonomy" id="1437360"/>
    <lineage>
        <taxon>Bacteria</taxon>
        <taxon>Pseudomonadati</taxon>
        <taxon>Pseudomonadota</taxon>
        <taxon>Alphaproteobacteria</taxon>
        <taxon>Hyphomicrobiales</taxon>
        <taxon>Nitrobacteraceae</taxon>
        <taxon>Bradyrhizobium</taxon>
    </lineage>
</organism>
<reference evidence="4" key="1">
    <citation type="submission" date="2016-11" db="EMBL/GenBank/DDBJ databases">
        <authorList>
            <person name="Varghese N."/>
            <person name="Submissions S."/>
        </authorList>
    </citation>
    <scope>NUCLEOTIDE SEQUENCE [LARGE SCALE GENOMIC DNA]</scope>
    <source>
        <strain evidence="4">GAS401</strain>
    </source>
</reference>
<gene>
    <name evidence="3" type="ORF">SAMN05444170_6374</name>
</gene>
<sequence length="180" mass="19823">MNRLRLLGLLSLLAATACTQQPSFLSSFAERNTAAAPVERLNPGTAPPDKWNPAPDPLEDEDLPNTERISKMPRKVGECFETTITSITDRYGEDIEPKPKKGADPGTIVRFSNSGVQVSLRRENSIVRSQVFDKVNLCLVEVPKECPGDLRGRVYRTTNLRTKESWNLANDIKNCGGPAG</sequence>
<feature type="signal peptide" evidence="2">
    <location>
        <begin position="1"/>
        <end position="19"/>
    </location>
</feature>
<feature type="region of interest" description="Disordered" evidence="1">
    <location>
        <begin position="38"/>
        <end position="71"/>
    </location>
</feature>
<dbReference type="AlphaFoldDB" id="A0A1M7URS3"/>
<accession>A0A1M7URS3</accession>
<name>A0A1M7URS3_9BRAD</name>
<dbReference type="Proteomes" id="UP000184096">
    <property type="component" value="Chromosome I"/>
</dbReference>
<dbReference type="RefSeq" id="WP_072824036.1">
    <property type="nucleotide sequence ID" value="NZ_LT670849.1"/>
</dbReference>
<keyword evidence="4" id="KW-1185">Reference proteome</keyword>
<keyword evidence="2" id="KW-0732">Signal</keyword>
<protein>
    <recommendedName>
        <fullName evidence="5">Lipoprotein</fullName>
    </recommendedName>
</protein>
<dbReference type="EMBL" id="LT670849">
    <property type="protein sequence ID" value="SHN85624.1"/>
    <property type="molecule type" value="Genomic_DNA"/>
</dbReference>
<evidence type="ECO:0000256" key="2">
    <source>
        <dbReference type="SAM" id="SignalP"/>
    </source>
</evidence>